<protein>
    <recommendedName>
        <fullName evidence="2">Prophage minor tail protein Z (GPZ)</fullName>
    </recommendedName>
</protein>
<gene>
    <name evidence="1" type="ORF">BECKTC1821E_GA0114239_108810</name>
</gene>
<proteinExistence type="predicted"/>
<dbReference type="AlphaFoldDB" id="A0A450Z1C3"/>
<name>A0A450Z1C3_9GAMM</name>
<evidence type="ECO:0000313" key="1">
    <source>
        <dbReference type="EMBL" id="VFK47615.1"/>
    </source>
</evidence>
<organism evidence="1">
    <name type="scientific">Candidatus Kentrum sp. TC</name>
    <dbReference type="NCBI Taxonomy" id="2126339"/>
    <lineage>
        <taxon>Bacteria</taxon>
        <taxon>Pseudomonadati</taxon>
        <taxon>Pseudomonadota</taxon>
        <taxon>Gammaproteobacteria</taxon>
        <taxon>Candidatus Kentrum</taxon>
    </lineage>
</organism>
<dbReference type="EMBL" id="CAADFT010000088">
    <property type="protein sequence ID" value="VFK47615.1"/>
    <property type="molecule type" value="Genomic_DNA"/>
</dbReference>
<sequence length="200" mass="23291">MITLSLDPDIQELTAGLNHLSWQIQTAIKRAVRKLILWIRRQMLRQASRMTGVPQKEIVRYRRIYLDIEGMEGTVWLGTSPLPLHIAGRVNWNSSSIGAKVAGRQYTRAFYRNVYGGGSKVRIRSSRNLQEGHPTYHGKRRYRPFSHAISHGRFPVELLGTEADELEDEIARRLERRAHIRFRELLAHEIDYALNHERTQ</sequence>
<evidence type="ECO:0008006" key="2">
    <source>
        <dbReference type="Google" id="ProtNLM"/>
    </source>
</evidence>
<reference evidence="1" key="1">
    <citation type="submission" date="2019-02" db="EMBL/GenBank/DDBJ databases">
        <authorList>
            <person name="Gruber-Vodicka R. H."/>
            <person name="Seah K. B. B."/>
        </authorList>
    </citation>
    <scope>NUCLEOTIDE SEQUENCE</scope>
    <source>
        <strain evidence="1">BECK_BZ125</strain>
    </source>
</reference>
<accession>A0A450Z1C3</accession>